<dbReference type="EMBL" id="CP000103">
    <property type="protein sequence ID" value="ABB75090.1"/>
    <property type="molecule type" value="Genomic_DNA"/>
</dbReference>
<evidence type="ECO:0000313" key="9">
    <source>
        <dbReference type="EMBL" id="SEF96168.1"/>
    </source>
</evidence>
<keyword evidence="6" id="KW-0119">Carbohydrate metabolism</keyword>
<dbReference type="InterPro" id="IPR023214">
    <property type="entry name" value="HAD_sf"/>
</dbReference>
<comment type="subcellular location">
    <subcellularLocation>
        <location evidence="1">Cytoplasm</location>
    </subcellularLocation>
</comment>
<organism evidence="8 10">
    <name type="scientific">Nitrosospira multiformis (strain ATCC 25196 / NCIMB 11849 / C 71)</name>
    <dbReference type="NCBI Taxonomy" id="323848"/>
    <lineage>
        <taxon>Bacteria</taxon>
        <taxon>Pseudomonadati</taxon>
        <taxon>Pseudomonadota</taxon>
        <taxon>Betaproteobacteria</taxon>
        <taxon>Nitrosomonadales</taxon>
        <taxon>Nitrosomonadaceae</taxon>
        <taxon>Nitrosospira</taxon>
    </lineage>
</organism>
<dbReference type="AlphaFoldDB" id="Q2Y831"/>
<keyword evidence="3" id="KW-0963">Cytoplasm</keyword>
<dbReference type="STRING" id="323848.Nmul_A1793"/>
<dbReference type="InterPro" id="IPR006549">
    <property type="entry name" value="HAD-SF_hydro_IIIA"/>
</dbReference>
<dbReference type="CDD" id="cd07503">
    <property type="entry name" value="HAD_HisB-N"/>
    <property type="match status" value="1"/>
</dbReference>
<accession>Q2Y831</accession>
<keyword evidence="10" id="KW-1185">Reference proteome</keyword>
<dbReference type="Proteomes" id="UP000236751">
    <property type="component" value="Unassembled WGS sequence"/>
</dbReference>
<dbReference type="PANTHER" id="PTHR42891:SF1">
    <property type="entry name" value="D-GLYCERO-BETA-D-MANNO-HEPTOSE-1,7-BISPHOSPHATE 7-PHOSPHATASE"/>
    <property type="match status" value="1"/>
</dbReference>
<dbReference type="NCBIfam" id="TIGR01656">
    <property type="entry name" value="Histidinol-ppas"/>
    <property type="match status" value="1"/>
</dbReference>
<comment type="similarity">
    <text evidence="2">Belongs to the GmhB family.</text>
</comment>
<dbReference type="InterPro" id="IPR004446">
    <property type="entry name" value="Heptose_bisP_phosphatase"/>
</dbReference>
<evidence type="ECO:0000256" key="7">
    <source>
        <dbReference type="ARBA" id="ARBA00031828"/>
    </source>
</evidence>
<evidence type="ECO:0000256" key="5">
    <source>
        <dbReference type="ARBA" id="ARBA00022801"/>
    </source>
</evidence>
<evidence type="ECO:0000256" key="4">
    <source>
        <dbReference type="ARBA" id="ARBA00022723"/>
    </source>
</evidence>
<keyword evidence="4" id="KW-0479">Metal-binding</keyword>
<name>Q2Y831_NITMU</name>
<proteinExistence type="inferred from homology"/>
<dbReference type="Pfam" id="PF13242">
    <property type="entry name" value="Hydrolase_like"/>
    <property type="match status" value="1"/>
</dbReference>
<dbReference type="NCBIfam" id="TIGR01662">
    <property type="entry name" value="HAD-SF-IIIA"/>
    <property type="match status" value="1"/>
</dbReference>
<evidence type="ECO:0000313" key="8">
    <source>
        <dbReference type="EMBL" id="ABB75090.1"/>
    </source>
</evidence>
<dbReference type="EMBL" id="FNVK01000018">
    <property type="protein sequence ID" value="SEF96168.1"/>
    <property type="molecule type" value="Genomic_DNA"/>
</dbReference>
<dbReference type="GO" id="GO:0005737">
    <property type="term" value="C:cytoplasm"/>
    <property type="evidence" value="ECO:0007669"/>
    <property type="project" value="UniProtKB-SubCell"/>
</dbReference>
<keyword evidence="5 8" id="KW-0378">Hydrolase</keyword>
<evidence type="ECO:0000256" key="2">
    <source>
        <dbReference type="ARBA" id="ARBA00005628"/>
    </source>
</evidence>
<reference evidence="8 10" key="3">
    <citation type="journal article" date="2008" name="Appl. Environ. Microbiol.">
        <title>Complete genome sequence of Nitrosospira multiformis, an ammonia-oxidizing bacterium from the soil environment.</title>
        <authorList>
            <person name="Norton J.M."/>
            <person name="Klotz M.G."/>
            <person name="Stein L.Y."/>
            <person name="Arp D.J."/>
            <person name="Bottomley P.J."/>
            <person name="Chain P.S."/>
            <person name="Hauser L.J."/>
            <person name="Land M.L."/>
            <person name="Larimer F.W."/>
            <person name="Shin M.W."/>
            <person name="Starkenburg S.R."/>
        </authorList>
    </citation>
    <scope>NUCLEOTIDE SEQUENCE [LARGE SCALE GENOMIC DNA]</scope>
    <source>
        <strain evidence="8">ATCC 25196</strain>
        <strain evidence="10">ATCC 25196 / NCIMB 11849 / C 71</strain>
    </source>
</reference>
<evidence type="ECO:0000313" key="10">
    <source>
        <dbReference type="Proteomes" id="UP000002718"/>
    </source>
</evidence>
<dbReference type="GO" id="GO:0005975">
    <property type="term" value="P:carbohydrate metabolic process"/>
    <property type="evidence" value="ECO:0007669"/>
    <property type="project" value="InterPro"/>
</dbReference>
<dbReference type="SUPFAM" id="SSF56784">
    <property type="entry name" value="HAD-like"/>
    <property type="match status" value="1"/>
</dbReference>
<gene>
    <name evidence="8" type="ordered locus">Nmul_A1793</name>
    <name evidence="9" type="ORF">SAMN05216403_1184</name>
</gene>
<reference evidence="10" key="2">
    <citation type="submission" date="2005-08" db="EMBL/GenBank/DDBJ databases">
        <title>Complete sequence of chromosome 1 of Nitrosospira multiformis ATCC 25196.</title>
        <authorList>
            <person name="Copeland A."/>
            <person name="Lucas S."/>
            <person name="Lapidus A."/>
            <person name="Barry K."/>
            <person name="Detter J.C."/>
            <person name="Glavina T."/>
            <person name="Hammon N."/>
            <person name="Israni S."/>
            <person name="Pitluck S."/>
            <person name="Chain P."/>
            <person name="Malfatti S."/>
            <person name="Shin M."/>
            <person name="Vergez L."/>
            <person name="Schmutz J."/>
            <person name="Larimer F."/>
            <person name="Land M."/>
            <person name="Hauser L."/>
            <person name="Kyrpides N."/>
            <person name="Lykidis A."/>
            <person name="Richardson P."/>
        </authorList>
    </citation>
    <scope>NUCLEOTIDE SEQUENCE [LARGE SCALE GENOMIC DNA]</scope>
    <source>
        <strain evidence="10">ATCC 25196 / NCIMB 11849 / C 71</strain>
    </source>
</reference>
<dbReference type="Gene3D" id="3.40.50.1000">
    <property type="entry name" value="HAD superfamily/HAD-like"/>
    <property type="match status" value="1"/>
</dbReference>
<evidence type="ECO:0000256" key="6">
    <source>
        <dbReference type="ARBA" id="ARBA00023277"/>
    </source>
</evidence>
<evidence type="ECO:0000313" key="11">
    <source>
        <dbReference type="Proteomes" id="UP000236751"/>
    </source>
</evidence>
<dbReference type="InterPro" id="IPR006543">
    <property type="entry name" value="Histidinol-phos"/>
</dbReference>
<dbReference type="Proteomes" id="UP000002718">
    <property type="component" value="Chromosome"/>
</dbReference>
<evidence type="ECO:0000256" key="3">
    <source>
        <dbReference type="ARBA" id="ARBA00022490"/>
    </source>
</evidence>
<dbReference type="HOGENOM" id="CLU_085077_2_1_4"/>
<dbReference type="PANTHER" id="PTHR42891">
    <property type="entry name" value="D-GLYCERO-BETA-D-MANNO-HEPTOSE-1,7-BISPHOSPHATE 7-PHOSPHATASE"/>
    <property type="match status" value="1"/>
</dbReference>
<protein>
    <recommendedName>
        <fullName evidence="7">D,D-heptose 1,7-bisphosphate phosphatase</fullName>
    </recommendedName>
</protein>
<reference evidence="9 11" key="4">
    <citation type="submission" date="2016-10" db="EMBL/GenBank/DDBJ databases">
        <authorList>
            <person name="de Groot N.N."/>
        </authorList>
    </citation>
    <scope>NUCLEOTIDE SEQUENCE [LARGE SCALE GENOMIC DNA]</scope>
    <source>
        <strain evidence="9 11">Nl13</strain>
    </source>
</reference>
<sequence length="202" mass="22111">MAVVAKKTEETAPGKAVFIDKDGTLVHDVPYNVDPRYIRLTVGAGPALRNMKNAGYKLVVISNQSGIARGLFEEKDLFPVNRCIQSLLAQYDVSIDAFYYCPHAPGDGCRCRKPMPGMILKAAKDQGVHLQASWMIGDILNDVEAGNRAGCRTIHLDNGNETEWVKGNDREPVYSVTDWMEAAEIICQGANCGAVRTEVAHC</sequence>
<evidence type="ECO:0000256" key="1">
    <source>
        <dbReference type="ARBA" id="ARBA00004496"/>
    </source>
</evidence>
<dbReference type="GO" id="GO:0016791">
    <property type="term" value="F:phosphatase activity"/>
    <property type="evidence" value="ECO:0007669"/>
    <property type="project" value="InterPro"/>
</dbReference>
<dbReference type="InterPro" id="IPR036412">
    <property type="entry name" value="HAD-like_sf"/>
</dbReference>
<dbReference type="eggNOG" id="COG0241">
    <property type="taxonomic scope" value="Bacteria"/>
</dbReference>
<reference evidence="8" key="1">
    <citation type="submission" date="2005-08" db="EMBL/GenBank/DDBJ databases">
        <title>Complete sequence of Chromosome 1 of Nitrosospira multiformis ATCC 25196.</title>
        <authorList>
            <consortium name="US DOE Joint Genome Institute"/>
            <person name="Copeland A."/>
            <person name="Lucas S."/>
            <person name="Lapidus A."/>
            <person name="Barry K."/>
            <person name="Detter J.C."/>
            <person name="Glavina T."/>
            <person name="Hammon N."/>
            <person name="Israni S."/>
            <person name="Pitluck S."/>
            <person name="Chain P."/>
            <person name="Malfatti S."/>
            <person name="Shin M."/>
            <person name="Vergez L."/>
            <person name="Schmutz J."/>
            <person name="Larimer F."/>
            <person name="Land M."/>
            <person name="Hauser L."/>
            <person name="Kyrpides N."/>
            <person name="Lykidis A."/>
            <person name="Richardson P."/>
        </authorList>
    </citation>
    <scope>NUCLEOTIDE SEQUENCE</scope>
    <source>
        <strain evidence="8">ATCC 25196</strain>
    </source>
</reference>
<dbReference type="GO" id="GO:0046872">
    <property type="term" value="F:metal ion binding"/>
    <property type="evidence" value="ECO:0007669"/>
    <property type="project" value="UniProtKB-KW"/>
</dbReference>
<dbReference type="KEGG" id="nmu:Nmul_A1793"/>